<gene>
    <name evidence="2" type="ORF">B1B_14285</name>
</gene>
<dbReference type="EMBL" id="AUZY01009453">
    <property type="protein sequence ID" value="EQD41955.1"/>
    <property type="molecule type" value="Genomic_DNA"/>
</dbReference>
<reference evidence="2" key="1">
    <citation type="submission" date="2013-08" db="EMBL/GenBank/DDBJ databases">
        <authorList>
            <person name="Mendez C."/>
            <person name="Richter M."/>
            <person name="Ferrer M."/>
            <person name="Sanchez J."/>
        </authorList>
    </citation>
    <scope>NUCLEOTIDE SEQUENCE</scope>
</reference>
<accession>T1AIX8</accession>
<reference evidence="2" key="2">
    <citation type="journal article" date="2014" name="ISME J.">
        <title>Microbial stratification in low pH oxic and suboxic macroscopic growths along an acid mine drainage.</title>
        <authorList>
            <person name="Mendez-Garcia C."/>
            <person name="Mesa V."/>
            <person name="Sprenger R.R."/>
            <person name="Richter M."/>
            <person name="Diez M.S."/>
            <person name="Solano J."/>
            <person name="Bargiela R."/>
            <person name="Golyshina O.V."/>
            <person name="Manteca A."/>
            <person name="Ramos J.L."/>
            <person name="Gallego J.R."/>
            <person name="Llorente I."/>
            <person name="Martins Dos Santos V.A."/>
            <person name="Jensen O.N."/>
            <person name="Pelaez A.I."/>
            <person name="Sanchez J."/>
            <person name="Ferrer M."/>
        </authorList>
    </citation>
    <scope>NUCLEOTIDE SEQUENCE</scope>
</reference>
<organism evidence="2">
    <name type="scientific">mine drainage metagenome</name>
    <dbReference type="NCBI Taxonomy" id="410659"/>
    <lineage>
        <taxon>unclassified sequences</taxon>
        <taxon>metagenomes</taxon>
        <taxon>ecological metagenomes</taxon>
    </lineage>
</organism>
<protein>
    <recommendedName>
        <fullName evidence="1">DUF6788 domain-containing protein</fullName>
    </recommendedName>
</protein>
<evidence type="ECO:0000259" key="1">
    <source>
        <dbReference type="Pfam" id="PF20586"/>
    </source>
</evidence>
<proteinExistence type="predicted"/>
<dbReference type="InterPro" id="IPR046738">
    <property type="entry name" value="DUF6788"/>
</dbReference>
<evidence type="ECO:0000313" key="2">
    <source>
        <dbReference type="EMBL" id="EQD41955.1"/>
    </source>
</evidence>
<dbReference type="AlphaFoldDB" id="T1AIX8"/>
<feature type="domain" description="DUF6788" evidence="1">
    <location>
        <begin position="8"/>
        <end position="55"/>
    </location>
</feature>
<dbReference type="Pfam" id="PF20586">
    <property type="entry name" value="DUF6788"/>
    <property type="match status" value="1"/>
</dbReference>
<name>T1AIX8_9ZZZZ</name>
<comment type="caution">
    <text evidence="2">The sequence shown here is derived from an EMBL/GenBank/DDBJ whole genome shotgun (WGS) entry which is preliminary data.</text>
</comment>
<sequence>MGDFFLKGSLVKRYLPCGTEGCACHEDPKARHGPYYQWTRKVRGKTEAVWVPREVAELCRQWMKEGKRFGVDESRLEDLSVEALRWLAQESRQHRKGKA</sequence>